<organism evidence="2 3">
    <name type="scientific">Bacillus cereus VD154</name>
    <dbReference type="NCBI Taxonomy" id="1053238"/>
    <lineage>
        <taxon>Bacteria</taxon>
        <taxon>Bacillati</taxon>
        <taxon>Bacillota</taxon>
        <taxon>Bacilli</taxon>
        <taxon>Bacillales</taxon>
        <taxon>Bacillaceae</taxon>
        <taxon>Bacillus</taxon>
        <taxon>Bacillus cereus group</taxon>
    </lineage>
</organism>
<dbReference type="RefSeq" id="WP_001072422.1">
    <property type="nucleotide sequence ID" value="NZ_JH791883.1"/>
</dbReference>
<name>A0A9W5KSZ2_BACCE</name>
<dbReference type="InterPro" id="IPR009326">
    <property type="entry name" value="DUF984"/>
</dbReference>
<dbReference type="InterPro" id="IPR007374">
    <property type="entry name" value="ASCH_domain"/>
</dbReference>
<dbReference type="PANTHER" id="PTHR39203">
    <property type="entry name" value="CYTOPLASMIC PROTEIN-RELATED"/>
    <property type="match status" value="1"/>
</dbReference>
<protein>
    <recommendedName>
        <fullName evidence="1">ASCH domain-containing protein</fullName>
    </recommendedName>
</protein>
<dbReference type="Proteomes" id="UP000006967">
    <property type="component" value="Unassembled WGS sequence"/>
</dbReference>
<comment type="caution">
    <text evidence="2">The sequence shown here is derived from an EMBL/GenBank/DDBJ whole genome shotgun (WGS) entry which is preliminary data.</text>
</comment>
<dbReference type="PIRSF" id="PIRSF021320">
    <property type="entry name" value="DUF984"/>
    <property type="match status" value="1"/>
</dbReference>
<dbReference type="InterPro" id="IPR015947">
    <property type="entry name" value="PUA-like_sf"/>
</dbReference>
<dbReference type="SMART" id="SM01022">
    <property type="entry name" value="ASCH"/>
    <property type="match status" value="1"/>
</dbReference>
<dbReference type="SUPFAM" id="SSF88697">
    <property type="entry name" value="PUA domain-like"/>
    <property type="match status" value="1"/>
</dbReference>
<feature type="domain" description="ASCH" evidence="1">
    <location>
        <begin position="25"/>
        <end position="145"/>
    </location>
</feature>
<reference evidence="2 3" key="1">
    <citation type="submission" date="2012-04" db="EMBL/GenBank/DDBJ databases">
        <title>The Genome Sequence of Bacillus cereus VD154.</title>
        <authorList>
            <consortium name="The Broad Institute Genome Sequencing Platform"/>
            <consortium name="The Broad Institute Genome Sequencing Center for Infectious Disease"/>
            <person name="Feldgarden M."/>
            <person name="Van der Auwera G.A."/>
            <person name="Mahillon J."/>
            <person name="Duprez V."/>
            <person name="Timmery S."/>
            <person name="Mattelet C."/>
            <person name="Dierick K."/>
            <person name="Sun M."/>
            <person name="Yu Z."/>
            <person name="Zhu L."/>
            <person name="Hu X."/>
            <person name="Shank E.B."/>
            <person name="Swiecicka I."/>
            <person name="Hansen B.M."/>
            <person name="Andrup L."/>
            <person name="Young S.K."/>
            <person name="Zeng Q."/>
            <person name="Gargeya S."/>
            <person name="Fitzgerald M."/>
            <person name="Haas B."/>
            <person name="Abouelleil A."/>
            <person name="Alvarado L."/>
            <person name="Arachchi H.M."/>
            <person name="Berlin A."/>
            <person name="Chapman S.B."/>
            <person name="Goldberg J."/>
            <person name="Griggs A."/>
            <person name="Gujja S."/>
            <person name="Hansen M."/>
            <person name="Howarth C."/>
            <person name="Imamovic A."/>
            <person name="Larimer J."/>
            <person name="McCowen C."/>
            <person name="Montmayeur A."/>
            <person name="Murphy C."/>
            <person name="Neiman D."/>
            <person name="Pearson M."/>
            <person name="Priest M."/>
            <person name="Roberts A."/>
            <person name="Saif S."/>
            <person name="Shea T."/>
            <person name="Sisk P."/>
            <person name="Sykes S."/>
            <person name="Wortman J."/>
            <person name="Nusbaum C."/>
            <person name="Birren B."/>
        </authorList>
    </citation>
    <scope>NUCLEOTIDE SEQUENCE [LARGE SCALE GENOMIC DNA]</scope>
    <source>
        <strain evidence="2 3">VD154</strain>
    </source>
</reference>
<accession>A0A9W5KSZ2</accession>
<dbReference type="CDD" id="cd06553">
    <property type="entry name" value="ASCH_Ef3133_like"/>
    <property type="match status" value="1"/>
</dbReference>
<sequence>MNQLAQTYWDTYWGNNKKPESVTAWQFGDAPNYLAQLVIDGIKTATCSGHIFYELENESLPTTNDYSIILNSNDEPVAIIKTIEVTVTPMNEVSEEFAIAEGEGDRTYNYWRDTHVRFFTKELNEIGLNFSEDMLLVCERFELVDVNNKVNFNKLRFTSHSYFYKHKKDESF</sequence>
<evidence type="ECO:0000313" key="2">
    <source>
        <dbReference type="EMBL" id="EJR67887.1"/>
    </source>
</evidence>
<evidence type="ECO:0000259" key="1">
    <source>
        <dbReference type="SMART" id="SM01022"/>
    </source>
</evidence>
<gene>
    <name evidence="2" type="ORF">IK5_05033</name>
</gene>
<dbReference type="AlphaFoldDB" id="A0A9W5KSZ2"/>
<proteinExistence type="predicted"/>
<evidence type="ECO:0000313" key="3">
    <source>
        <dbReference type="Proteomes" id="UP000006967"/>
    </source>
</evidence>
<dbReference type="PANTHER" id="PTHR39203:SF1">
    <property type="entry name" value="CYTOPLASMIC PROTEIN"/>
    <property type="match status" value="1"/>
</dbReference>
<dbReference type="EMBL" id="AHFG01000065">
    <property type="protein sequence ID" value="EJR67887.1"/>
    <property type="molecule type" value="Genomic_DNA"/>
</dbReference>
<dbReference type="Pfam" id="PF04266">
    <property type="entry name" value="ASCH"/>
    <property type="match status" value="1"/>
</dbReference>
<dbReference type="Gene3D" id="3.10.400.10">
    <property type="entry name" value="Sulfate adenylyltransferase"/>
    <property type="match status" value="1"/>
</dbReference>